<feature type="domain" description="FAD/NAD(P)-binding" evidence="5">
    <location>
        <begin position="7"/>
        <end position="304"/>
    </location>
</feature>
<dbReference type="Gene3D" id="3.50.50.60">
    <property type="entry name" value="FAD/NAD(P)-binding domain"/>
    <property type="match status" value="2"/>
</dbReference>
<reference evidence="7" key="1">
    <citation type="journal article" date="2014" name="Int. J. Syst. Evol. Microbiol.">
        <title>Complete genome sequence of Corynebacterium casei LMG S-19264T (=DSM 44701T), isolated from a smear-ripened cheese.</title>
        <authorList>
            <consortium name="US DOE Joint Genome Institute (JGI-PGF)"/>
            <person name="Walter F."/>
            <person name="Albersmeier A."/>
            <person name="Kalinowski J."/>
            <person name="Ruckert C."/>
        </authorList>
    </citation>
    <scope>NUCLEOTIDE SEQUENCE</scope>
    <source>
        <strain evidence="7">CGMCC 1.15493</strain>
    </source>
</reference>
<evidence type="ECO:0000313" key="8">
    <source>
        <dbReference type="Proteomes" id="UP000613160"/>
    </source>
</evidence>
<gene>
    <name evidence="7" type="ORF">GCM10011335_26290</name>
</gene>
<evidence type="ECO:0000313" key="7">
    <source>
        <dbReference type="EMBL" id="GGD22132.1"/>
    </source>
</evidence>
<sequence length="411" mass="42930">MTGDGCVVIVGGGQAAASCIAALRAKDASRPIMLVGEEEHLPYQRPPLSKAALLGDETPADSLLIRPAQWYEGVGLRLGRRVEEIARRDGRLVLCDGERLAYDQLVLCTGSRARRLDAEIGGELAGVHTLRSLADAANLRAELLPGRRILVVGGGYIGLEVAAAARKRGLSVLLVEAGPSVLGRVASAATAGYFRALHSSRGVEIREATNLIGLVGGGSENRVRRAILSDGSEHDVDLVVAGIGGIASAEIAEAAGLDTANGIVIDGACRTTDPNILAAGDCASFALGGRQVRLESVQNAGDQGEAAAASLLGEEPAYAPVPWFWSDQYDTKLQIVGLGHGHDSVVERPGKREGARSIWYFRGESLLAVDAINDPAGYMTGRRFLAAGVNPGRLEVADAAFPLLSLLPARV</sequence>
<dbReference type="Pfam" id="PF14759">
    <property type="entry name" value="Reductase_C"/>
    <property type="match status" value="1"/>
</dbReference>
<accession>A0A916XYI0</accession>
<evidence type="ECO:0000259" key="5">
    <source>
        <dbReference type="Pfam" id="PF07992"/>
    </source>
</evidence>
<dbReference type="InterPro" id="IPR023753">
    <property type="entry name" value="FAD/NAD-binding_dom"/>
</dbReference>
<dbReference type="GO" id="GO:0005737">
    <property type="term" value="C:cytoplasm"/>
    <property type="evidence" value="ECO:0007669"/>
    <property type="project" value="TreeGrafter"/>
</dbReference>
<dbReference type="PRINTS" id="PR00368">
    <property type="entry name" value="FADPNR"/>
</dbReference>
<reference evidence="7" key="2">
    <citation type="submission" date="2020-09" db="EMBL/GenBank/DDBJ databases">
        <authorList>
            <person name="Sun Q."/>
            <person name="Zhou Y."/>
        </authorList>
    </citation>
    <scope>NUCLEOTIDE SEQUENCE</scope>
    <source>
        <strain evidence="7">CGMCC 1.15493</strain>
    </source>
</reference>
<dbReference type="PANTHER" id="PTHR43557:SF2">
    <property type="entry name" value="RIESKE DOMAIN-CONTAINING PROTEIN-RELATED"/>
    <property type="match status" value="1"/>
</dbReference>
<dbReference type="EMBL" id="BMJJ01000005">
    <property type="protein sequence ID" value="GGD22132.1"/>
    <property type="molecule type" value="Genomic_DNA"/>
</dbReference>
<dbReference type="RefSeq" id="WP_188851268.1">
    <property type="nucleotide sequence ID" value="NZ_BMJJ01000005.1"/>
</dbReference>
<evidence type="ECO:0000259" key="6">
    <source>
        <dbReference type="Pfam" id="PF14759"/>
    </source>
</evidence>
<keyword evidence="8" id="KW-1185">Reference proteome</keyword>
<dbReference type="SUPFAM" id="SSF55424">
    <property type="entry name" value="FAD/NAD-linked reductases, dimerisation (C-terminal) domain"/>
    <property type="match status" value="1"/>
</dbReference>
<dbReference type="PRINTS" id="PR00411">
    <property type="entry name" value="PNDRDTASEI"/>
</dbReference>
<dbReference type="InterPro" id="IPR016156">
    <property type="entry name" value="FAD/NAD-linked_Rdtase_dimer_sf"/>
</dbReference>
<dbReference type="InterPro" id="IPR050446">
    <property type="entry name" value="FAD-oxidoreductase/Apoptosis"/>
</dbReference>
<feature type="domain" description="Reductase C-terminal" evidence="6">
    <location>
        <begin position="323"/>
        <end position="406"/>
    </location>
</feature>
<keyword evidence="4" id="KW-0560">Oxidoreductase</keyword>
<comment type="cofactor">
    <cofactor evidence="1">
        <name>FAD</name>
        <dbReference type="ChEBI" id="CHEBI:57692"/>
    </cofactor>
</comment>
<dbReference type="InterPro" id="IPR036188">
    <property type="entry name" value="FAD/NAD-bd_sf"/>
</dbReference>
<keyword evidence="3" id="KW-0274">FAD</keyword>
<organism evidence="7 8">
    <name type="scientific">Aureimonas glaciei</name>
    <dbReference type="NCBI Taxonomy" id="1776957"/>
    <lineage>
        <taxon>Bacteria</taxon>
        <taxon>Pseudomonadati</taxon>
        <taxon>Pseudomonadota</taxon>
        <taxon>Alphaproteobacteria</taxon>
        <taxon>Hyphomicrobiales</taxon>
        <taxon>Aurantimonadaceae</taxon>
        <taxon>Aureimonas</taxon>
    </lineage>
</organism>
<dbReference type="PANTHER" id="PTHR43557">
    <property type="entry name" value="APOPTOSIS-INDUCING FACTOR 1"/>
    <property type="match status" value="1"/>
</dbReference>
<evidence type="ECO:0000256" key="3">
    <source>
        <dbReference type="ARBA" id="ARBA00022827"/>
    </source>
</evidence>
<evidence type="ECO:0000256" key="4">
    <source>
        <dbReference type="ARBA" id="ARBA00023002"/>
    </source>
</evidence>
<dbReference type="GO" id="GO:0016651">
    <property type="term" value="F:oxidoreductase activity, acting on NAD(P)H"/>
    <property type="evidence" value="ECO:0007669"/>
    <property type="project" value="TreeGrafter"/>
</dbReference>
<dbReference type="Gene3D" id="3.30.390.30">
    <property type="match status" value="1"/>
</dbReference>
<evidence type="ECO:0000256" key="1">
    <source>
        <dbReference type="ARBA" id="ARBA00001974"/>
    </source>
</evidence>
<comment type="caution">
    <text evidence="7">The sequence shown here is derived from an EMBL/GenBank/DDBJ whole genome shotgun (WGS) entry which is preliminary data.</text>
</comment>
<dbReference type="InterPro" id="IPR028202">
    <property type="entry name" value="Reductase_C"/>
</dbReference>
<dbReference type="Proteomes" id="UP000613160">
    <property type="component" value="Unassembled WGS sequence"/>
</dbReference>
<name>A0A916XYI0_9HYPH</name>
<keyword evidence="2" id="KW-0285">Flavoprotein</keyword>
<protein>
    <submittedName>
        <fullName evidence="7">Pyridine nucleotide-disulfide oxidoreductase</fullName>
    </submittedName>
</protein>
<evidence type="ECO:0000256" key="2">
    <source>
        <dbReference type="ARBA" id="ARBA00022630"/>
    </source>
</evidence>
<dbReference type="AlphaFoldDB" id="A0A916XYI0"/>
<dbReference type="SUPFAM" id="SSF51905">
    <property type="entry name" value="FAD/NAD(P)-binding domain"/>
    <property type="match status" value="2"/>
</dbReference>
<proteinExistence type="predicted"/>
<dbReference type="Pfam" id="PF07992">
    <property type="entry name" value="Pyr_redox_2"/>
    <property type="match status" value="1"/>
</dbReference>